<proteinExistence type="predicted"/>
<dbReference type="EMBL" id="MPUH01001509">
    <property type="protein sequence ID" value="OMJ67372.1"/>
    <property type="molecule type" value="Genomic_DNA"/>
</dbReference>
<sequence length="97" mass="11287">MEGKYMTQKQRDKLADENRRSHFVLGNAKPDSIIKSDIKPEKNYNRFALARAMRSTHFVLGTDREVKLSETKSRFTPFEVPTKSMYGKHTSTLFPTF</sequence>
<evidence type="ECO:0000313" key="3">
    <source>
        <dbReference type="Proteomes" id="UP000187209"/>
    </source>
</evidence>
<organism evidence="2 3">
    <name type="scientific">Stentor coeruleus</name>
    <dbReference type="NCBI Taxonomy" id="5963"/>
    <lineage>
        <taxon>Eukaryota</taxon>
        <taxon>Sar</taxon>
        <taxon>Alveolata</taxon>
        <taxon>Ciliophora</taxon>
        <taxon>Postciliodesmatophora</taxon>
        <taxon>Heterotrichea</taxon>
        <taxon>Heterotrichida</taxon>
        <taxon>Stentoridae</taxon>
        <taxon>Stentor</taxon>
    </lineage>
</organism>
<gene>
    <name evidence="2" type="ORF">SteCoe_35480</name>
</gene>
<evidence type="ECO:0000256" key="1">
    <source>
        <dbReference type="SAM" id="MobiDB-lite"/>
    </source>
</evidence>
<reference evidence="2 3" key="1">
    <citation type="submission" date="2016-11" db="EMBL/GenBank/DDBJ databases">
        <title>The macronuclear genome of Stentor coeruleus: a giant cell with tiny introns.</title>
        <authorList>
            <person name="Slabodnick M."/>
            <person name="Ruby J.G."/>
            <person name="Reiff S.B."/>
            <person name="Swart E.C."/>
            <person name="Gosai S."/>
            <person name="Prabakaran S."/>
            <person name="Witkowska E."/>
            <person name="Larue G.E."/>
            <person name="Fisher S."/>
            <person name="Freeman R.M."/>
            <person name="Gunawardena J."/>
            <person name="Chu W."/>
            <person name="Stover N.A."/>
            <person name="Gregory B.D."/>
            <person name="Nowacki M."/>
            <person name="Derisi J."/>
            <person name="Roy S.W."/>
            <person name="Marshall W.F."/>
            <person name="Sood P."/>
        </authorList>
    </citation>
    <scope>NUCLEOTIDE SEQUENCE [LARGE SCALE GENOMIC DNA]</scope>
    <source>
        <strain evidence="2">WM001</strain>
    </source>
</reference>
<name>A0A1R2ASA8_9CILI</name>
<dbReference type="AlphaFoldDB" id="A0A1R2ASA8"/>
<protein>
    <submittedName>
        <fullName evidence="2">Uncharacterized protein</fullName>
    </submittedName>
</protein>
<evidence type="ECO:0000313" key="2">
    <source>
        <dbReference type="EMBL" id="OMJ67372.1"/>
    </source>
</evidence>
<accession>A0A1R2ASA8</accession>
<comment type="caution">
    <text evidence="2">The sequence shown here is derived from an EMBL/GenBank/DDBJ whole genome shotgun (WGS) entry which is preliminary data.</text>
</comment>
<dbReference type="Proteomes" id="UP000187209">
    <property type="component" value="Unassembled WGS sequence"/>
</dbReference>
<keyword evidence="3" id="KW-1185">Reference proteome</keyword>
<feature type="region of interest" description="Disordered" evidence="1">
    <location>
        <begin position="1"/>
        <end position="20"/>
    </location>
</feature>